<dbReference type="EMBL" id="JBGCBD010000001">
    <property type="protein sequence ID" value="MEY9809868.1"/>
    <property type="molecule type" value="Genomic_DNA"/>
</dbReference>
<evidence type="ECO:0000313" key="2">
    <source>
        <dbReference type="Proteomes" id="UP001565447"/>
    </source>
</evidence>
<gene>
    <name evidence="1" type="ORF">RKD21_000125</name>
</gene>
<organism evidence="1 2">
    <name type="scientific">Streptomyces albogriseolus</name>
    <dbReference type="NCBI Taxonomy" id="1887"/>
    <lineage>
        <taxon>Bacteria</taxon>
        <taxon>Bacillati</taxon>
        <taxon>Actinomycetota</taxon>
        <taxon>Actinomycetes</taxon>
        <taxon>Kitasatosporales</taxon>
        <taxon>Streptomycetaceae</taxon>
        <taxon>Streptomyces</taxon>
        <taxon>Streptomyces albogriseolus group</taxon>
    </lineage>
</organism>
<proteinExistence type="predicted"/>
<accession>A0ACC6UEH2</accession>
<keyword evidence="2" id="KW-1185">Reference proteome</keyword>
<comment type="caution">
    <text evidence="1">The sequence shown here is derived from an EMBL/GenBank/DDBJ whole genome shotgun (WGS) entry which is preliminary data.</text>
</comment>
<reference evidence="1" key="1">
    <citation type="submission" date="2024-07" db="EMBL/GenBank/DDBJ databases">
        <title>Genome sequencing of plant associated microbes to promote plant fitness in Sorghum bicolor and Oryza sativa.</title>
        <authorList>
            <person name="Coleman-Derr D."/>
        </authorList>
    </citation>
    <scope>NUCLEOTIDE SEQUENCE</scope>
    <source>
        <strain evidence="1">SAI-173</strain>
    </source>
</reference>
<evidence type="ECO:0000313" key="1">
    <source>
        <dbReference type="EMBL" id="MEY9809868.1"/>
    </source>
</evidence>
<protein>
    <submittedName>
        <fullName evidence="1">Uncharacterized protein</fullName>
    </submittedName>
</protein>
<sequence length="71" mass="7592">MALPSDAAGRMGQLASSTGALVLTSSRKMSRADRSCTETVAQHIRAKGIPPPGRSVGCWGHRHGRSEHWHS</sequence>
<dbReference type="Proteomes" id="UP001565447">
    <property type="component" value="Unassembled WGS sequence"/>
</dbReference>
<name>A0ACC6UEH2_STRAO</name>